<evidence type="ECO:0000259" key="21">
    <source>
        <dbReference type="PROSITE" id="PS51195"/>
    </source>
</evidence>
<evidence type="ECO:0000256" key="10">
    <source>
        <dbReference type="ARBA" id="ARBA00022741"/>
    </source>
</evidence>
<keyword evidence="13" id="KW-0067">ATP-binding</keyword>
<dbReference type="InterPro" id="IPR029063">
    <property type="entry name" value="SAM-dependent_MTases_sf"/>
</dbReference>
<feature type="repeat" description="PPR" evidence="17">
    <location>
        <begin position="771"/>
        <end position="805"/>
    </location>
</feature>
<dbReference type="Pfam" id="PF13041">
    <property type="entry name" value="PPR_2"/>
    <property type="match status" value="1"/>
</dbReference>
<feature type="domain" description="Helicase C-terminal" evidence="20">
    <location>
        <begin position="333"/>
        <end position="483"/>
    </location>
</feature>
<dbReference type="GO" id="GO:0008176">
    <property type="term" value="F:tRNA (guanine(46)-N7)-methyltransferase activity"/>
    <property type="evidence" value="ECO:0007669"/>
    <property type="project" value="UniProtKB-EC"/>
</dbReference>
<evidence type="ECO:0000256" key="11">
    <source>
        <dbReference type="ARBA" id="ARBA00022801"/>
    </source>
</evidence>
<evidence type="ECO:0000256" key="18">
    <source>
        <dbReference type="SAM" id="MobiDB-lite"/>
    </source>
</evidence>
<keyword evidence="5" id="KW-0698">rRNA processing</keyword>
<comment type="caution">
    <text evidence="22">The sequence shown here is derived from an EMBL/GenBank/DDBJ whole genome shotgun (WGS) entry which is preliminary data.</text>
</comment>
<dbReference type="EMBL" id="CAMXCT030000841">
    <property type="protein sequence ID" value="CAL4771173.1"/>
    <property type="molecule type" value="Genomic_DNA"/>
</dbReference>
<keyword evidence="14" id="KW-0539">Nucleus</keyword>
<comment type="function">
    <text evidence="15">ATP-dependent RNA helicase required for 60S ribosomal subunit synthesis. Involved in efficient pre-rRNA processing, predominantly at site A3, which is necessary for the normal formation of 25S and 5.8S rRNAs.</text>
</comment>
<keyword evidence="24" id="KW-1185">Reference proteome</keyword>
<dbReference type="GO" id="GO:0005524">
    <property type="term" value="F:ATP binding"/>
    <property type="evidence" value="ECO:0007669"/>
    <property type="project" value="UniProtKB-KW"/>
</dbReference>
<feature type="short sequence motif" description="Q motif" evidence="16">
    <location>
        <begin position="553"/>
        <end position="581"/>
    </location>
</feature>
<feature type="compositionally biased region" description="Basic and acidic residues" evidence="18">
    <location>
        <begin position="522"/>
        <end position="531"/>
    </location>
</feature>
<evidence type="ECO:0000313" key="22">
    <source>
        <dbReference type="EMBL" id="CAI3983861.1"/>
    </source>
</evidence>
<dbReference type="PROSITE" id="PS51375">
    <property type="entry name" value="PPR"/>
    <property type="match status" value="1"/>
</dbReference>
<evidence type="ECO:0000313" key="23">
    <source>
        <dbReference type="EMBL" id="CAL4771173.1"/>
    </source>
</evidence>
<feature type="region of interest" description="Disordered" evidence="18">
    <location>
        <begin position="508"/>
        <end position="532"/>
    </location>
</feature>
<dbReference type="InterPro" id="IPR027417">
    <property type="entry name" value="P-loop_NTPase"/>
</dbReference>
<evidence type="ECO:0000256" key="3">
    <source>
        <dbReference type="ARBA" id="ARBA00009334"/>
    </source>
</evidence>
<evidence type="ECO:0000256" key="9">
    <source>
        <dbReference type="ARBA" id="ARBA00022694"/>
    </source>
</evidence>
<dbReference type="Gene3D" id="1.25.40.10">
    <property type="entry name" value="Tetratricopeptide repeat domain"/>
    <property type="match status" value="1"/>
</dbReference>
<evidence type="ECO:0000256" key="15">
    <source>
        <dbReference type="ARBA" id="ARBA00037449"/>
    </source>
</evidence>
<organism evidence="22">
    <name type="scientific">Cladocopium goreaui</name>
    <dbReference type="NCBI Taxonomy" id="2562237"/>
    <lineage>
        <taxon>Eukaryota</taxon>
        <taxon>Sar</taxon>
        <taxon>Alveolata</taxon>
        <taxon>Dinophyceae</taxon>
        <taxon>Suessiales</taxon>
        <taxon>Symbiodiniaceae</taxon>
        <taxon>Cladocopium</taxon>
    </lineage>
</organism>
<dbReference type="InterPro" id="IPR001650">
    <property type="entry name" value="Helicase_C-like"/>
</dbReference>
<dbReference type="InterPro" id="IPR011545">
    <property type="entry name" value="DEAD/DEAH_box_helicase_dom"/>
</dbReference>
<reference evidence="22" key="1">
    <citation type="submission" date="2022-10" db="EMBL/GenBank/DDBJ databases">
        <authorList>
            <person name="Chen Y."/>
            <person name="Dougan E. K."/>
            <person name="Chan C."/>
            <person name="Rhodes N."/>
            <person name="Thang M."/>
        </authorList>
    </citation>
    <scope>NUCLEOTIDE SEQUENCE</scope>
</reference>
<comment type="similarity">
    <text evidence="3">Belongs to the DEAD box helicase family. DDX5/DBP2 subfamily.</text>
</comment>
<dbReference type="Pfam" id="PF02390">
    <property type="entry name" value="Methyltransf_4"/>
    <property type="match status" value="1"/>
</dbReference>
<accession>A0A9P1C4U6</accession>
<evidence type="ECO:0000256" key="8">
    <source>
        <dbReference type="ARBA" id="ARBA00022691"/>
    </source>
</evidence>
<dbReference type="Pfam" id="PF00271">
    <property type="entry name" value="Helicase_C"/>
    <property type="match status" value="1"/>
</dbReference>
<evidence type="ECO:0000256" key="7">
    <source>
        <dbReference type="ARBA" id="ARBA00022679"/>
    </source>
</evidence>
<sequence>MALDALRNDGPLPLLDLKTGDLMLSSEPLNPLNCFIRCCLCMKVHHIGLVIRPQDFDSQSHVRQAHPEMDNSKMYVLHFLHSGLKLWDLERYIHRVHQGCGPGSVYVRQLQWSEGERRTFQGHIDCTFEEFKGRKFEKSFYASTSMAFCDALEVCGIGQSQEDVSSLFCSEFVAEVLQRGGVLPKTRASSEFVPMDFWSSDGQHVEQTSLLGGVFPCPDSLAACHGMKRKRATETWERQGLRGVRYFVLDEADRMLDMGFMPQVREIVGLMPPREWRQNLLFSATWPSAVHSLAGEILGKTPVRIRIDQSGDDELSANTSVTQIVEIPREKKKPARLLEILKEHGEKKTLIFVNTKKGAASLADELRRAGVVPCGEIHGNLTQQERQKALEDFTKGSSKTLVATDVAARGLDVEDITLVVCGMEDYVHRIGRTGRAGRQGLAVTFFPAPEDVSGTRSAGNAHEFIQLLRSAKQRVPEELAALPLDTGPVTSSVAARKGKSQKGDALLRGLIKSPGGKGGKGKGKDSGKAGSEKATVAGASGISMEGGEVQPFLTFKEVPILKDLRKKLRISGFQTPMPIQAYGWPVILGGHDCIGIAKTGSGKTLAFLLPAMHKIHHWLEEANDEGAAGAGALALVVVPTRELAAQIHREAERFAPSSQRACCVYGGTPWESQAAALEAGVELLVATPGRLAFLMARGGEAAANTAREIASCGSRKQLSEALSTFQRFTASGGRVTRHIFSTLLNVHVLCGDLPGAVKVSQSMVDNNLPLGVVEYTTLLKGHFAAGDLASAWRIVEEMQAAGVSGDLRTLNTFLRGCVKLGALGDAEDFYISAKKAGGIYPDAATYKLLAQVHGQRFQLKALMNLLKDAQMSDATAQLENTAGLNHSIAQVACLLGKKQVAKQALHQAEEALEGSIASHSEFDHLRRGELQREVKALKRALKEDDLDLPGAFQRLYAFPASRGQSEAGGAEEVYQALCDGFGLAECFRRGFGEEEDFKRQLRRSLKGSCLRWARVFGSKAPVKLEVCSGTGDWVVAQAQADTEANWVASELRYDRVWSILSKCVRCCKFGLRSAWRFGHGDLQIGPVFAKLSNLAMLAGDAGSILKTLIPAGSISMICINFPEPPQTRTLRNGRGSGASRCFEPLADVPAEHLENAARGPSG</sequence>
<keyword evidence="11" id="KW-0378">Hydrolase</keyword>
<gene>
    <name evidence="22" type="ORF">C1SCF055_LOCUS11438</name>
</gene>
<dbReference type="SUPFAM" id="SSF54001">
    <property type="entry name" value="Cysteine proteinases"/>
    <property type="match status" value="1"/>
</dbReference>
<dbReference type="Proteomes" id="UP001152797">
    <property type="component" value="Unassembled WGS sequence"/>
</dbReference>
<comment type="subcellular location">
    <subcellularLocation>
        <location evidence="2">Nucleus</location>
        <location evidence="2">Nucleolus</location>
    </subcellularLocation>
</comment>
<keyword evidence="6" id="KW-0489">Methyltransferase</keyword>
<dbReference type="InterPro" id="IPR014014">
    <property type="entry name" value="RNA_helicase_DEAD_Q_motif"/>
</dbReference>
<evidence type="ECO:0000256" key="16">
    <source>
        <dbReference type="PROSITE-ProRule" id="PRU00552"/>
    </source>
</evidence>
<reference evidence="23 24" key="2">
    <citation type="submission" date="2024-05" db="EMBL/GenBank/DDBJ databases">
        <authorList>
            <person name="Chen Y."/>
            <person name="Shah S."/>
            <person name="Dougan E. K."/>
            <person name="Thang M."/>
            <person name="Chan C."/>
        </authorList>
    </citation>
    <scope>NUCLEOTIDE SEQUENCE [LARGE SCALE GENOMIC DNA]</scope>
</reference>
<feature type="domain" description="Helicase ATP-binding" evidence="19">
    <location>
        <begin position="584"/>
        <end position="698"/>
    </location>
</feature>
<evidence type="ECO:0000256" key="14">
    <source>
        <dbReference type="ARBA" id="ARBA00023242"/>
    </source>
</evidence>
<evidence type="ECO:0000259" key="20">
    <source>
        <dbReference type="PROSITE" id="PS51194"/>
    </source>
</evidence>
<evidence type="ECO:0000256" key="13">
    <source>
        <dbReference type="ARBA" id="ARBA00022840"/>
    </source>
</evidence>
<dbReference type="Pfam" id="PF00270">
    <property type="entry name" value="DEAD"/>
    <property type="match status" value="2"/>
</dbReference>
<dbReference type="EMBL" id="CAMXCT010000841">
    <property type="protein sequence ID" value="CAI3983861.1"/>
    <property type="molecule type" value="Genomic_DNA"/>
</dbReference>
<dbReference type="CDD" id="cd18787">
    <property type="entry name" value="SF2_C_DEAD"/>
    <property type="match status" value="1"/>
</dbReference>
<dbReference type="Gene3D" id="3.90.1720.10">
    <property type="entry name" value="endopeptidase domain like (from Nostoc punctiforme)"/>
    <property type="match status" value="1"/>
</dbReference>
<keyword evidence="10" id="KW-0547">Nucleotide-binding</keyword>
<evidence type="ECO:0000256" key="4">
    <source>
        <dbReference type="ARBA" id="ARBA00022517"/>
    </source>
</evidence>
<dbReference type="InterPro" id="IPR003358">
    <property type="entry name" value="tRNA_(Gua-N-7)_MeTrfase_Trmb"/>
</dbReference>
<evidence type="ECO:0000256" key="6">
    <source>
        <dbReference type="ARBA" id="ARBA00022603"/>
    </source>
</evidence>
<dbReference type="InterPro" id="IPR000629">
    <property type="entry name" value="RNA-helicase_DEAD-box_CS"/>
</dbReference>
<keyword evidence="8" id="KW-0949">S-adenosyl-L-methionine</keyword>
<evidence type="ECO:0000256" key="5">
    <source>
        <dbReference type="ARBA" id="ARBA00022552"/>
    </source>
</evidence>
<dbReference type="NCBIfam" id="TIGR00756">
    <property type="entry name" value="PPR"/>
    <property type="match status" value="1"/>
</dbReference>
<dbReference type="Gene3D" id="3.40.50.300">
    <property type="entry name" value="P-loop containing nucleotide triphosphate hydrolases"/>
    <property type="match status" value="3"/>
</dbReference>
<keyword evidence="7" id="KW-0808">Transferase</keyword>
<dbReference type="PROSITE" id="PS51195">
    <property type="entry name" value="Q_MOTIF"/>
    <property type="match status" value="1"/>
</dbReference>
<dbReference type="PROSITE" id="PS51192">
    <property type="entry name" value="HELICASE_ATP_BIND_1"/>
    <property type="match status" value="2"/>
</dbReference>
<dbReference type="GO" id="GO:0016787">
    <property type="term" value="F:hydrolase activity"/>
    <property type="evidence" value="ECO:0007669"/>
    <property type="project" value="UniProtKB-KW"/>
</dbReference>
<dbReference type="PROSITE" id="PS51625">
    <property type="entry name" value="SAM_MT_TRMB"/>
    <property type="match status" value="1"/>
</dbReference>
<evidence type="ECO:0000256" key="2">
    <source>
        <dbReference type="ARBA" id="ARBA00004604"/>
    </source>
</evidence>
<dbReference type="SMART" id="SM00487">
    <property type="entry name" value="DEXDc"/>
    <property type="match status" value="1"/>
</dbReference>
<feature type="domain" description="DEAD-box RNA helicase Q" evidence="21">
    <location>
        <begin position="553"/>
        <end position="581"/>
    </location>
</feature>
<dbReference type="PANTHER" id="PTHR47958">
    <property type="entry name" value="ATP-DEPENDENT RNA HELICASE DBP3"/>
    <property type="match status" value="1"/>
</dbReference>
<evidence type="ECO:0000259" key="19">
    <source>
        <dbReference type="PROSITE" id="PS51192"/>
    </source>
</evidence>
<name>A0A9P1C4U6_9DINO</name>
<dbReference type="InterPro" id="IPR044742">
    <property type="entry name" value="DEAD/DEAH_RhlB"/>
</dbReference>
<dbReference type="AlphaFoldDB" id="A0A9P1C4U6"/>
<comment type="catalytic activity">
    <reaction evidence="1">
        <text>guanosine(46) in tRNA + S-adenosyl-L-methionine = N(7)-methylguanosine(46) in tRNA + S-adenosyl-L-homocysteine</text>
        <dbReference type="Rhea" id="RHEA:42708"/>
        <dbReference type="Rhea" id="RHEA-COMP:10188"/>
        <dbReference type="Rhea" id="RHEA-COMP:10189"/>
        <dbReference type="ChEBI" id="CHEBI:57856"/>
        <dbReference type="ChEBI" id="CHEBI:59789"/>
        <dbReference type="ChEBI" id="CHEBI:74269"/>
        <dbReference type="ChEBI" id="CHEBI:74480"/>
        <dbReference type="EC" id="2.1.1.33"/>
    </reaction>
</comment>
<evidence type="ECO:0000313" key="24">
    <source>
        <dbReference type="Proteomes" id="UP001152797"/>
    </source>
</evidence>
<evidence type="ECO:0000256" key="12">
    <source>
        <dbReference type="ARBA" id="ARBA00022806"/>
    </source>
</evidence>
<keyword evidence="4" id="KW-0690">Ribosome biogenesis</keyword>
<keyword evidence="9" id="KW-0819">tRNA processing</keyword>
<proteinExistence type="inferred from homology"/>
<evidence type="ECO:0000256" key="17">
    <source>
        <dbReference type="PROSITE-ProRule" id="PRU00708"/>
    </source>
</evidence>
<dbReference type="SMART" id="SM00490">
    <property type="entry name" value="HELICc"/>
    <property type="match status" value="1"/>
</dbReference>
<dbReference type="SUPFAM" id="SSF52540">
    <property type="entry name" value="P-loop containing nucleoside triphosphate hydrolases"/>
    <property type="match status" value="2"/>
</dbReference>
<dbReference type="PROSITE" id="PS51194">
    <property type="entry name" value="HELICASE_CTER"/>
    <property type="match status" value="1"/>
</dbReference>
<dbReference type="CDD" id="cd00268">
    <property type="entry name" value="DEADc"/>
    <property type="match status" value="1"/>
</dbReference>
<dbReference type="InterPro" id="IPR014001">
    <property type="entry name" value="Helicase_ATP-bd"/>
</dbReference>
<dbReference type="Gene3D" id="3.40.50.150">
    <property type="entry name" value="Vaccinia Virus protein VP39"/>
    <property type="match status" value="1"/>
</dbReference>
<dbReference type="GO" id="GO:0003676">
    <property type="term" value="F:nucleic acid binding"/>
    <property type="evidence" value="ECO:0007669"/>
    <property type="project" value="InterPro"/>
</dbReference>
<dbReference type="PROSITE" id="PS00039">
    <property type="entry name" value="DEAD_ATP_HELICASE"/>
    <property type="match status" value="1"/>
</dbReference>
<dbReference type="InterPro" id="IPR002885">
    <property type="entry name" value="PPR_rpt"/>
</dbReference>
<evidence type="ECO:0000256" key="1">
    <source>
        <dbReference type="ARBA" id="ARBA00000142"/>
    </source>
</evidence>
<protein>
    <submittedName>
        <fullName evidence="23">RNA helicase</fullName>
    </submittedName>
</protein>
<feature type="domain" description="Helicase ATP-binding" evidence="19">
    <location>
        <begin position="216"/>
        <end position="304"/>
    </location>
</feature>
<dbReference type="InterPro" id="IPR011990">
    <property type="entry name" value="TPR-like_helical_dom_sf"/>
</dbReference>
<dbReference type="GO" id="GO:0003724">
    <property type="term" value="F:RNA helicase activity"/>
    <property type="evidence" value="ECO:0007669"/>
    <property type="project" value="InterPro"/>
</dbReference>
<dbReference type="InterPro" id="IPR038765">
    <property type="entry name" value="Papain-like_cys_pep_sf"/>
</dbReference>
<keyword evidence="12 23" id="KW-0347">Helicase</keyword>
<dbReference type="EMBL" id="CAMXCT020000841">
    <property type="protein sequence ID" value="CAL1137236.1"/>
    <property type="molecule type" value="Genomic_DNA"/>
</dbReference>
<dbReference type="OrthoDB" id="449405at2759"/>